<evidence type="ECO:0000313" key="2">
    <source>
        <dbReference type="Proteomes" id="UP001163714"/>
    </source>
</evidence>
<dbReference type="Proteomes" id="UP001163714">
    <property type="component" value="Unassembled WGS sequence"/>
</dbReference>
<evidence type="ECO:0000313" key="1">
    <source>
        <dbReference type="EMBL" id="MCW3172364.1"/>
    </source>
</evidence>
<gene>
    <name evidence="1" type="ORF">OHT75_07720</name>
</gene>
<dbReference type="RefSeq" id="WP_264725917.1">
    <property type="nucleotide sequence ID" value="NZ_JAPDMX010000017.1"/>
</dbReference>
<organism evidence="1 2">
    <name type="scientific">Shewanella subflava</name>
    <dbReference type="NCBI Taxonomy" id="2986476"/>
    <lineage>
        <taxon>Bacteria</taxon>
        <taxon>Pseudomonadati</taxon>
        <taxon>Pseudomonadota</taxon>
        <taxon>Gammaproteobacteria</taxon>
        <taxon>Alteromonadales</taxon>
        <taxon>Shewanellaceae</taxon>
        <taxon>Shewanella</taxon>
    </lineage>
</organism>
<proteinExistence type="predicted"/>
<dbReference type="EMBL" id="JAPDMX010000017">
    <property type="protein sequence ID" value="MCW3172364.1"/>
    <property type="molecule type" value="Genomic_DNA"/>
</dbReference>
<protein>
    <submittedName>
        <fullName evidence="1">Uncharacterized protein</fullName>
    </submittedName>
</protein>
<sequence length="182" mass="21180">MIEEYTKEYWLNELRESAKFLESLYRTTVWDNQLEFKTEKAVFLGCYAIRKLKESKLLSTELSGFNTSLISHPIKTDHESEDDDKWSKKYHFGQSDKHELALERLCNQFIHSKIYSPFVPGGSGCMGFFFASDKEYKKRVYYVQLIKIVSVFLSVVQNKKVNLELEVKGANISAVNLAMHTQ</sequence>
<accession>A0ABT3I8H0</accession>
<reference evidence="1" key="1">
    <citation type="submission" date="2022-10" db="EMBL/GenBank/DDBJ databases">
        <title>Shewanella flava sp. nov, isolated from the estuary of the Fenhe River into the Yellow River.</title>
        <authorList>
            <person name="Li Y."/>
        </authorList>
    </citation>
    <scope>NUCLEOTIDE SEQUENCE</scope>
    <source>
        <strain evidence="1">FYR11-62</strain>
    </source>
</reference>
<comment type="caution">
    <text evidence="1">The sequence shown here is derived from an EMBL/GenBank/DDBJ whole genome shotgun (WGS) entry which is preliminary data.</text>
</comment>
<name>A0ABT3I8H0_9GAMM</name>
<keyword evidence="2" id="KW-1185">Reference proteome</keyword>